<sequence length="320" mass="35442">MRLATLVAASHHQVYFANAVTLEDLTKEDGQLLGEIFVNQIKRARKRGGWKKRAELGMVGVDEFCYSSVAMREVLLRHPWFRVLLHTLSLNQITGALTVKTALADMKDQDAINLEKDLSTIILSNTEVSASVDHWIAQNAALLLLAYTQNSKKLSLLAQDTFCILVGFKPALDAHRVDPGAEMEDHQVMPPLQEATVGKGVETVFEVIPSSVVQIFAILLAKERKVDASISTLVSATTIGFTSSMLSYDWDTSPTSRLGSPLFYGFVPDKAVSRALCFISMLALSFANVLLQTFACALLAITNWKWLLYYLFADMGLYFL</sequence>
<keyword evidence="1" id="KW-0812">Transmembrane</keyword>
<dbReference type="EMBL" id="BRXW01000229">
    <property type="protein sequence ID" value="GMI15335.1"/>
    <property type="molecule type" value="Genomic_DNA"/>
</dbReference>
<name>A0A9W7KXZ2_9STRA</name>
<accession>A0A9W7KXZ2</accession>
<gene>
    <name evidence="2" type="ORF">TrLO_g10511</name>
</gene>
<evidence type="ECO:0000256" key="1">
    <source>
        <dbReference type="SAM" id="Phobius"/>
    </source>
</evidence>
<keyword evidence="1" id="KW-0472">Membrane</keyword>
<dbReference type="Proteomes" id="UP001165122">
    <property type="component" value="Unassembled WGS sequence"/>
</dbReference>
<dbReference type="AlphaFoldDB" id="A0A9W7KXZ2"/>
<organism evidence="2 3">
    <name type="scientific">Triparma laevis f. longispina</name>
    <dbReference type="NCBI Taxonomy" id="1714387"/>
    <lineage>
        <taxon>Eukaryota</taxon>
        <taxon>Sar</taxon>
        <taxon>Stramenopiles</taxon>
        <taxon>Ochrophyta</taxon>
        <taxon>Bolidophyceae</taxon>
        <taxon>Parmales</taxon>
        <taxon>Triparmaceae</taxon>
        <taxon>Triparma</taxon>
    </lineage>
</organism>
<keyword evidence="1" id="KW-1133">Transmembrane helix</keyword>
<evidence type="ECO:0000313" key="3">
    <source>
        <dbReference type="Proteomes" id="UP001165122"/>
    </source>
</evidence>
<feature type="transmembrane region" description="Helical" evidence="1">
    <location>
        <begin position="278"/>
        <end position="301"/>
    </location>
</feature>
<comment type="caution">
    <text evidence="2">The sequence shown here is derived from an EMBL/GenBank/DDBJ whole genome shotgun (WGS) entry which is preliminary data.</text>
</comment>
<protein>
    <submittedName>
        <fullName evidence="2">Uncharacterized protein</fullName>
    </submittedName>
</protein>
<evidence type="ECO:0000313" key="2">
    <source>
        <dbReference type="EMBL" id="GMI15335.1"/>
    </source>
</evidence>
<reference evidence="3" key="1">
    <citation type="journal article" date="2023" name="Commun. Biol.">
        <title>Genome analysis of Parmales, the sister group of diatoms, reveals the evolutionary specialization of diatoms from phago-mixotrophs to photoautotrophs.</title>
        <authorList>
            <person name="Ban H."/>
            <person name="Sato S."/>
            <person name="Yoshikawa S."/>
            <person name="Yamada K."/>
            <person name="Nakamura Y."/>
            <person name="Ichinomiya M."/>
            <person name="Sato N."/>
            <person name="Blanc-Mathieu R."/>
            <person name="Endo H."/>
            <person name="Kuwata A."/>
            <person name="Ogata H."/>
        </authorList>
    </citation>
    <scope>NUCLEOTIDE SEQUENCE [LARGE SCALE GENOMIC DNA]</scope>
    <source>
        <strain evidence="3">NIES 3700</strain>
    </source>
</reference>
<keyword evidence="3" id="KW-1185">Reference proteome</keyword>
<proteinExistence type="predicted"/>